<organism evidence="2 3">
    <name type="scientific">Sulfobacillus acidophilus (strain ATCC 700253 / DSM 10332 / NAL)</name>
    <dbReference type="NCBI Taxonomy" id="679936"/>
    <lineage>
        <taxon>Bacteria</taxon>
        <taxon>Bacillati</taxon>
        <taxon>Bacillota</taxon>
        <taxon>Clostridia</taxon>
        <taxon>Eubacteriales</taxon>
        <taxon>Clostridiales Family XVII. Incertae Sedis</taxon>
        <taxon>Sulfobacillus</taxon>
    </lineage>
</organism>
<dbReference type="Pfam" id="PF10942">
    <property type="entry name" value="DUF2619"/>
    <property type="match status" value="1"/>
</dbReference>
<evidence type="ECO:0000313" key="3">
    <source>
        <dbReference type="Proteomes" id="UP000005439"/>
    </source>
</evidence>
<dbReference type="STRING" id="679936.Sulac_2454"/>
<reference evidence="2 3" key="2">
    <citation type="journal article" date="2012" name="Stand. Genomic Sci.">
        <title>Complete genome sequence of the moderately thermophilic mineral-sulfide-oxidizing firmicute Sulfobacillus acidophilus type strain (NAL(T)).</title>
        <authorList>
            <person name="Anderson I."/>
            <person name="Chertkov O."/>
            <person name="Chen A."/>
            <person name="Saunders E."/>
            <person name="Lapidus A."/>
            <person name="Nolan M."/>
            <person name="Lucas S."/>
            <person name="Hammon N."/>
            <person name="Deshpande S."/>
            <person name="Cheng J.F."/>
            <person name="Han C."/>
            <person name="Tapia R."/>
            <person name="Goodwin L.A."/>
            <person name="Pitluck S."/>
            <person name="Liolios K."/>
            <person name="Pagani I."/>
            <person name="Ivanova N."/>
            <person name="Mikhailova N."/>
            <person name="Pati A."/>
            <person name="Palaniappan K."/>
            <person name="Land M."/>
            <person name="Pan C."/>
            <person name="Rohde M."/>
            <person name="Pukall R."/>
            <person name="Goker M."/>
            <person name="Detter J.C."/>
            <person name="Woyke T."/>
            <person name="Bristow J."/>
            <person name="Eisen J.A."/>
            <person name="Markowitz V."/>
            <person name="Hugenholtz P."/>
            <person name="Kyrpides N.C."/>
            <person name="Klenk H.P."/>
            <person name="Mavromatis K."/>
        </authorList>
    </citation>
    <scope>NUCLEOTIDE SEQUENCE [LARGE SCALE GENOMIC DNA]</scope>
    <source>
        <strain evidence="3">ATCC 700253 / DSM 10332 / NAL</strain>
    </source>
</reference>
<name>G8TVZ0_SULAD</name>
<feature type="transmembrane region" description="Helical" evidence="1">
    <location>
        <begin position="6"/>
        <end position="31"/>
    </location>
</feature>
<protein>
    <recommendedName>
        <fullName evidence="4">DUF2619 domain-containing protein</fullName>
    </recommendedName>
</protein>
<dbReference type="EMBL" id="CP003179">
    <property type="protein sequence ID" value="AEW05917.1"/>
    <property type="molecule type" value="Genomic_DNA"/>
</dbReference>
<dbReference type="PATRIC" id="fig|679936.5.peg.2541"/>
<dbReference type="InterPro" id="IPR020390">
    <property type="entry name" value="Uncharacterised_YqhV"/>
</dbReference>
<dbReference type="HOGENOM" id="CLU_157752_0_1_9"/>
<feature type="transmembrane region" description="Helical" evidence="1">
    <location>
        <begin position="43"/>
        <end position="64"/>
    </location>
</feature>
<keyword evidence="1" id="KW-0812">Transmembrane</keyword>
<reference evidence="3" key="1">
    <citation type="submission" date="2011-12" db="EMBL/GenBank/DDBJ databases">
        <title>The complete genome of chromosome of Sulfobacillus acidophilus DSM 10332.</title>
        <authorList>
            <person name="Lucas S."/>
            <person name="Han J."/>
            <person name="Lapidus A."/>
            <person name="Bruce D."/>
            <person name="Goodwin L."/>
            <person name="Pitluck S."/>
            <person name="Peters L."/>
            <person name="Kyrpides N."/>
            <person name="Mavromatis K."/>
            <person name="Ivanova N."/>
            <person name="Mikhailova N."/>
            <person name="Chertkov O."/>
            <person name="Saunders E."/>
            <person name="Detter J.C."/>
            <person name="Tapia R."/>
            <person name="Han C."/>
            <person name="Land M."/>
            <person name="Hauser L."/>
            <person name="Markowitz V."/>
            <person name="Cheng J.-F."/>
            <person name="Hugenholtz P."/>
            <person name="Woyke T."/>
            <person name="Wu D."/>
            <person name="Pukall R."/>
            <person name="Gehrich-Schroeter G."/>
            <person name="Schneider S."/>
            <person name="Klenk H.-P."/>
            <person name="Eisen J.A."/>
        </authorList>
    </citation>
    <scope>NUCLEOTIDE SEQUENCE [LARGE SCALE GENOMIC DNA]</scope>
    <source>
        <strain evidence="3">ATCC 700253 / DSM 10332 / NAL</strain>
    </source>
</reference>
<dbReference type="Proteomes" id="UP000005439">
    <property type="component" value="Chromosome"/>
</dbReference>
<sequence length="90" mass="9876">MSEEIFLRGMITIRFLSALMELTGAILMWRYARLDMAIRINGFLGMAGPLVLTTTMLLGIAGLAASRVPVAKIFWIGLGVAFILWGTTRS</sequence>
<accession>G8TVZ0</accession>
<gene>
    <name evidence="2" type="ordered locus">Sulac_2454</name>
</gene>
<keyword evidence="1" id="KW-0472">Membrane</keyword>
<evidence type="ECO:0000313" key="2">
    <source>
        <dbReference type="EMBL" id="AEW05917.1"/>
    </source>
</evidence>
<dbReference type="AlphaFoldDB" id="G8TVZ0"/>
<evidence type="ECO:0000256" key="1">
    <source>
        <dbReference type="SAM" id="Phobius"/>
    </source>
</evidence>
<keyword evidence="3" id="KW-1185">Reference proteome</keyword>
<evidence type="ECO:0008006" key="4">
    <source>
        <dbReference type="Google" id="ProtNLM"/>
    </source>
</evidence>
<proteinExistence type="predicted"/>
<dbReference type="KEGG" id="sap:Sulac_2454"/>
<keyword evidence="1" id="KW-1133">Transmembrane helix</keyword>
<feature type="transmembrane region" description="Helical" evidence="1">
    <location>
        <begin position="70"/>
        <end position="88"/>
    </location>
</feature>